<dbReference type="Gene3D" id="1.10.287.910">
    <property type="entry name" value="bacterial mercury transporter, merf"/>
    <property type="match status" value="1"/>
</dbReference>
<evidence type="ECO:0000256" key="1">
    <source>
        <dbReference type="SAM" id="Phobius"/>
    </source>
</evidence>
<gene>
    <name evidence="2" type="ORF">pSinB_254</name>
</gene>
<dbReference type="AlphaFoldDB" id="A0A142BPV5"/>
<reference evidence="2" key="1">
    <citation type="submission" date="2015-11" db="EMBL/GenBank/DDBJ databases">
        <title>Molecular characterization of pSinB plasmid of arsenite oxidizing, metalotolerant Sinorhizobium sp. M14 - insight into the heavy metal resistome of sinorhizobial extrachromosomal replicons.</title>
        <authorList>
            <person name="Romaniuk K."/>
            <person name="Decewicz P."/>
            <person name="Mielnicki S."/>
            <person name="Sklodowska A."/>
            <person name="Dziewit L."/>
            <person name="Drewniak L."/>
        </authorList>
    </citation>
    <scope>NUCLEOTIDE SEQUENCE</scope>
    <source>
        <strain evidence="2">M14</strain>
        <plasmid evidence="2">pSinB</plasmid>
    </source>
</reference>
<name>A0A142BPV5_9HYPH</name>
<proteinExistence type="predicted"/>
<keyword evidence="1" id="KW-0472">Membrane</keyword>
<accession>A0A142BPV5</accession>
<geneLocation type="plasmid" evidence="2">
    <name>pSinB</name>
</geneLocation>
<dbReference type="RefSeq" id="WP_012092602.1">
    <property type="nucleotide sequence ID" value="NC_021209.1"/>
</dbReference>
<feature type="transmembrane region" description="Helical" evidence="1">
    <location>
        <begin position="38"/>
        <end position="59"/>
    </location>
</feature>
<protein>
    <recommendedName>
        <fullName evidence="3">Mercury transport protein</fullName>
    </recommendedName>
</protein>
<keyword evidence="1" id="KW-0812">Transmembrane</keyword>
<keyword evidence="2" id="KW-0614">Plasmid</keyword>
<keyword evidence="1" id="KW-1133">Transmembrane helix</keyword>
<dbReference type="GeneID" id="97241109"/>
<organism evidence="2">
    <name type="scientific">Sinorhizobium sp. M14</name>
    <dbReference type="NCBI Taxonomy" id="430451"/>
    <lineage>
        <taxon>Bacteria</taxon>
        <taxon>Pseudomonadati</taxon>
        <taxon>Pseudomonadota</taxon>
        <taxon>Alphaproteobacteria</taxon>
        <taxon>Hyphomicrobiales</taxon>
        <taxon>Rhizobiaceae</taxon>
        <taxon>Sinorhizobium/Ensifer group</taxon>
        <taxon>Sinorhizobium</taxon>
    </lineage>
</organism>
<feature type="transmembrane region" description="Helical" evidence="1">
    <location>
        <begin position="12"/>
        <end position="32"/>
    </location>
</feature>
<dbReference type="EMBL" id="KU140623">
    <property type="protein sequence ID" value="AMP35113.1"/>
    <property type="molecule type" value="Genomic_DNA"/>
</dbReference>
<evidence type="ECO:0008006" key="3">
    <source>
        <dbReference type="Google" id="ProtNLM"/>
    </source>
</evidence>
<sequence>MTDRAVIRAGAVGAVLAAICCAAPLLAVGLSLAGLGTWLTGVGAVVLPLIVAGFGFGAWGPHHRRARATAYETKIRKEGVKP</sequence>
<evidence type="ECO:0000313" key="2">
    <source>
        <dbReference type="EMBL" id="AMP35113.1"/>
    </source>
</evidence>